<keyword evidence="6" id="KW-1185">Reference proteome</keyword>
<keyword evidence="2" id="KW-0067">ATP-binding</keyword>
<dbReference type="SUPFAM" id="SSF52540">
    <property type="entry name" value="P-loop containing nucleoside triphosphate hydrolases"/>
    <property type="match status" value="1"/>
</dbReference>
<evidence type="ECO:0000256" key="2">
    <source>
        <dbReference type="ARBA" id="ARBA00022840"/>
    </source>
</evidence>
<evidence type="ECO:0000313" key="5">
    <source>
        <dbReference type="EMBL" id="AHJ87153.1"/>
    </source>
</evidence>
<dbReference type="OrthoDB" id="485at10239"/>
<dbReference type="RefSeq" id="YP_009149676.1">
    <property type="nucleotide sequence ID" value="NC_027355.1"/>
</dbReference>
<organism evidence="5 6">
    <name type="scientific">Bacillus phage BCP8-2</name>
    <dbReference type="NCBI Taxonomy" id="1129192"/>
    <lineage>
        <taxon>Viruses</taxon>
        <taxon>Duplodnaviria</taxon>
        <taxon>Heunggongvirae</taxon>
        <taxon>Uroviricota</taxon>
        <taxon>Caudoviricetes</taxon>
        <taxon>Herelleviridae</taxon>
        <taxon>Bastillevirinae</taxon>
        <taxon>Caeruleovirus</taxon>
        <taxon>Caeruleovirus BCP82</taxon>
    </lineage>
</organism>
<dbReference type="PROSITE" id="PS50901">
    <property type="entry name" value="FTSK"/>
    <property type="match status" value="1"/>
</dbReference>
<keyword evidence="3" id="KW-0175">Coiled coil</keyword>
<dbReference type="PANTHER" id="PTHR22683:SF41">
    <property type="entry name" value="DNA TRANSLOCASE FTSK"/>
    <property type="match status" value="1"/>
</dbReference>
<dbReference type="Gene3D" id="3.40.50.300">
    <property type="entry name" value="P-loop containing nucleotide triphosphate hydrolases"/>
    <property type="match status" value="1"/>
</dbReference>
<dbReference type="InterPro" id="IPR027417">
    <property type="entry name" value="P-loop_NTPase"/>
</dbReference>
<dbReference type="InterPro" id="IPR002543">
    <property type="entry name" value="FtsK_dom"/>
</dbReference>
<dbReference type="KEGG" id="vg:24723379"/>
<keyword evidence="1" id="KW-0547">Nucleotide-binding</keyword>
<dbReference type="PANTHER" id="PTHR22683">
    <property type="entry name" value="SPORULATION PROTEIN RELATED"/>
    <property type="match status" value="1"/>
</dbReference>
<accession>A0A0E3D9S9</accession>
<dbReference type="Pfam" id="PF01580">
    <property type="entry name" value="FtsK_SpoIIIE"/>
    <property type="match status" value="1"/>
</dbReference>
<dbReference type="Proteomes" id="UP000033014">
    <property type="component" value="Segment"/>
</dbReference>
<sequence length="774" mass="87651">MWTKTKGAKNISNYFSTVEDVGKAFDQIMNADMEGIFGLEMQLYEGGRSITMVTPPSLRIGNGISPRQTLVESDTEDLSYYEGYLLEPNFLPLYGAYKGALLNDLSSIELKGGETVELQWLLRRRYDNWRPNAVDRYSSYLEGNDYPMHSKLGRGLQTKILKTLNKIASFETKRPYIQEVEEKIVDEAYQFQLRVVVRSKEPKSLVQSLEHVLGKYDSYNAIRLYKRKERGIKQEYTDRIMTGDTDTQILSRKELVSLFGGTVIEVTPVQPVSIEKPLTDYKVTEVKTDGIIALLPQYDREKVEADEGLITKLAEALKRVGLISQARLTNSTITSGIRLTVIQCDIPKQKTLSHIIGKAVDIQAALGVVSLNVEQGSEADTVRFTIPNEVPSIIGLRELLEDSNFHDYAKDAVLPFIVGVNEIDEPIYLSLGKLVHLMVAGTTGSGKSVFINTLIISLLATYPPELLRFYMIDPKLVELSHYKDLPHVEHVITDMQKAAAMLSKLVQEMERRYSQFSENGVKNIQVYNEKVDKKMPYIVCVVDEYADLRDTNPEVEEYLVRLGQKARAAGIHLVLATQRPSADVISGRVKSVIPSAISFNLRSNIDYKTVFGKGLGNMTLLGRGDGVMRIEGWTKEFQRFQSAIVSPVESREEQVYKDIIDYFSNVKTVPIDVQNPIIEGVIFDGDIEIEEDEENDLHYDIITEEDLLEKLKGVIARTRETRVAELRKLMKIKMNILSDLMNKLVEEGWLVKHASRSKGYEIVIDELTLARYKK</sequence>
<dbReference type="InterPro" id="IPR050206">
    <property type="entry name" value="FtsK/SpoIIIE/SftA"/>
</dbReference>
<feature type="domain" description="FtsK" evidence="4">
    <location>
        <begin position="424"/>
        <end position="608"/>
    </location>
</feature>
<proteinExistence type="predicted"/>
<dbReference type="GeneID" id="24723379"/>
<dbReference type="SMART" id="SM00382">
    <property type="entry name" value="AAA"/>
    <property type="match status" value="1"/>
</dbReference>
<evidence type="ECO:0000256" key="1">
    <source>
        <dbReference type="ARBA" id="ARBA00022741"/>
    </source>
</evidence>
<dbReference type="GO" id="GO:0005524">
    <property type="term" value="F:ATP binding"/>
    <property type="evidence" value="ECO:0007669"/>
    <property type="project" value="UniProtKB-KW"/>
</dbReference>
<evidence type="ECO:0000256" key="3">
    <source>
        <dbReference type="SAM" id="Coils"/>
    </source>
</evidence>
<dbReference type="InterPro" id="IPR003593">
    <property type="entry name" value="AAA+_ATPase"/>
</dbReference>
<name>A0A0E3D9S9_9CAUD</name>
<reference evidence="5 6" key="2">
    <citation type="journal article" date="2015" name="Arch. Virol.">
        <title>Complete genome sequence analysis and identification of putative metallo-beta-lactamase and SpoIIIE homologs in Bacillus cereus group phage BCP8-2, a new member of the proposed Bastille-like group.</title>
        <authorList>
            <person name="Asare P.T."/>
            <person name="Bandara N."/>
            <person name="Jeong T.Y."/>
            <person name="Ryu S."/>
            <person name="Klumpp J."/>
            <person name="Kim K.P."/>
        </authorList>
    </citation>
    <scope>NUCLEOTIDE SEQUENCE [LARGE SCALE GENOMIC DNA]</scope>
    <source>
        <strain evidence="5">BCP8-2</strain>
    </source>
</reference>
<evidence type="ECO:0000313" key="6">
    <source>
        <dbReference type="Proteomes" id="UP000033014"/>
    </source>
</evidence>
<gene>
    <name evidence="5" type="ORF">BCP8-2_115</name>
</gene>
<reference evidence="6" key="1">
    <citation type="submission" date="2014-01" db="EMBL/GenBank/DDBJ databases">
        <title>Genomic and Proteomic Analysis of Broad Host Range Virulent Bacillus Group Phage BCP8-2 Leading To the Creation of New Genus within Myoviruses.</title>
        <authorList>
            <person name="Bandara N."/>
            <person name="Asare P.T."/>
            <person name="Kim K.P."/>
        </authorList>
    </citation>
    <scope>NUCLEOTIDE SEQUENCE [LARGE SCALE GENOMIC DNA]</scope>
</reference>
<dbReference type="GO" id="GO:0003677">
    <property type="term" value="F:DNA binding"/>
    <property type="evidence" value="ECO:0007669"/>
    <property type="project" value="InterPro"/>
</dbReference>
<protein>
    <submittedName>
        <fullName evidence="5">Putative FtsK_SpoIIIE-family protein</fullName>
    </submittedName>
</protein>
<feature type="coiled-coil region" evidence="3">
    <location>
        <begin position="492"/>
        <end position="519"/>
    </location>
</feature>
<evidence type="ECO:0000259" key="4">
    <source>
        <dbReference type="PROSITE" id="PS50901"/>
    </source>
</evidence>
<dbReference type="EMBL" id="KJ081346">
    <property type="protein sequence ID" value="AHJ87153.1"/>
    <property type="molecule type" value="Genomic_DNA"/>
</dbReference>